<feature type="compositionally biased region" description="Basic and acidic residues" evidence="1">
    <location>
        <begin position="547"/>
        <end position="563"/>
    </location>
</feature>
<reference evidence="4" key="3">
    <citation type="submission" date="2018-08" db="UniProtKB">
        <authorList>
            <consortium name="EnsemblPlants"/>
        </authorList>
    </citation>
    <scope>IDENTIFICATION</scope>
    <source>
        <strain evidence="4">cv. Bd21</strain>
    </source>
</reference>
<feature type="compositionally biased region" description="Acidic residues" evidence="1">
    <location>
        <begin position="220"/>
        <end position="230"/>
    </location>
</feature>
<dbReference type="EnsemblPlants" id="KQK03646">
    <property type="protein sequence ID" value="KQK03646"/>
    <property type="gene ID" value="BRADI_2g09110v3"/>
</dbReference>
<evidence type="ECO:0000313" key="4">
    <source>
        <dbReference type="EnsemblPlants" id="KQK03646"/>
    </source>
</evidence>
<dbReference type="eggNOG" id="ENOG502S4P0">
    <property type="taxonomic scope" value="Eukaryota"/>
</dbReference>
<accession>I1HE06</accession>
<feature type="region of interest" description="Disordered" evidence="1">
    <location>
        <begin position="409"/>
        <end position="587"/>
    </location>
</feature>
<dbReference type="HOGENOM" id="CLU_024603_0_0_1"/>
<dbReference type="Proteomes" id="UP000008810">
    <property type="component" value="Chromosome 2"/>
</dbReference>
<feature type="region of interest" description="Disordered" evidence="1">
    <location>
        <begin position="111"/>
        <end position="169"/>
    </location>
</feature>
<feature type="compositionally biased region" description="Basic and acidic residues" evidence="1">
    <location>
        <begin position="192"/>
        <end position="219"/>
    </location>
</feature>
<dbReference type="SMART" id="SM00240">
    <property type="entry name" value="FHA"/>
    <property type="match status" value="1"/>
</dbReference>
<feature type="compositionally biased region" description="Basic and acidic residues" evidence="1">
    <location>
        <begin position="409"/>
        <end position="423"/>
    </location>
</feature>
<dbReference type="OMA" id="QKNVVQP"/>
<dbReference type="Gene3D" id="2.60.200.20">
    <property type="match status" value="1"/>
</dbReference>
<feature type="compositionally biased region" description="Low complexity" evidence="1">
    <location>
        <begin position="122"/>
        <end position="148"/>
    </location>
</feature>
<feature type="compositionally biased region" description="Polar residues" evidence="1">
    <location>
        <begin position="564"/>
        <end position="573"/>
    </location>
</feature>
<dbReference type="InterPro" id="IPR000253">
    <property type="entry name" value="FHA_dom"/>
</dbReference>
<dbReference type="InterPro" id="IPR050923">
    <property type="entry name" value="Cell_Proc_Reg/RNA_Proc"/>
</dbReference>
<dbReference type="InParanoid" id="I1HE06"/>
<dbReference type="AlphaFoldDB" id="I1HE06"/>
<dbReference type="EMBL" id="CM000881">
    <property type="protein sequence ID" value="KQK03646.1"/>
    <property type="molecule type" value="Genomic_DNA"/>
</dbReference>
<name>I1HE06_BRADI</name>
<dbReference type="PANTHER" id="PTHR23308">
    <property type="entry name" value="NUCLEAR INHIBITOR OF PROTEIN PHOSPHATASE-1"/>
    <property type="match status" value="1"/>
</dbReference>
<gene>
    <name evidence="3" type="ORF">BRADI_2g09110v3</name>
</gene>
<reference evidence="3" key="2">
    <citation type="submission" date="2017-06" db="EMBL/GenBank/DDBJ databases">
        <title>WGS assembly of Brachypodium distachyon.</title>
        <authorList>
            <consortium name="The International Brachypodium Initiative"/>
            <person name="Lucas S."/>
            <person name="Harmon-Smith M."/>
            <person name="Lail K."/>
            <person name="Tice H."/>
            <person name="Grimwood J."/>
            <person name="Bruce D."/>
            <person name="Barry K."/>
            <person name="Shu S."/>
            <person name="Lindquist E."/>
            <person name="Wang M."/>
            <person name="Pitluck S."/>
            <person name="Vogel J.P."/>
            <person name="Garvin D.F."/>
            <person name="Mockler T.C."/>
            <person name="Schmutz J."/>
            <person name="Rokhsar D."/>
            <person name="Bevan M.W."/>
        </authorList>
    </citation>
    <scope>NUCLEOTIDE SEQUENCE</scope>
    <source>
        <strain evidence="3">Bd21</strain>
    </source>
</reference>
<evidence type="ECO:0000259" key="2">
    <source>
        <dbReference type="PROSITE" id="PS50006"/>
    </source>
</evidence>
<sequence length="601" mass="64798">MAAPPPVLTVVVEKGPRAGETRHCRAGSALRVGRVVKGNDLAVRDTGASQQHLAIRFLPPPAAAVWAVSDLGSSNGTFLNGAPLVPSVPAPLSHGDLIKIGDSTVLAVSMAPDSDPNPVTNPSQRRSSRRTAAVVPVVVEEKPSVVPRRGTRKKAPQAAEPPRVEKEEQDAVAVVVLDERPQVVTRRGGLKKLVEEPPLGDREDTAEAPRLEEQKKAEEPSEPENDDEEKKEDTVVTRRGLRKKEEEANVVLRRGRQKKASALEPEKEGKEGLVVTHRGRRKKNEATVAPVPLPSKRRLRRVQRSEASSSAMKTVLDDDEVVQGGNELAASRVRAGNLLTLATAKGGEEQKGGKEATGHGGAEGTVRTLEEQVPKGRASAKLASSNNGVYAAVVELTEEIELAAEAPRRDRWKRTVEPPVQEKEEMDAVAVTHHDGQKKAAVVRRRVGRKKDAAIVAPPPQPPKRRSEKDQGRVTRASARNNVLQEEDKVEQEGNGVAAAREQAGNPSIVTLVHGGEDKEVKGSTDALEDEASKGRASAQHASSDNRGQEEQGGAHRSSRDDSGSNGIPNTTSKYREDRKLKAYSTPFDVRLDRALKKYSA</sequence>
<proteinExistence type="predicted"/>
<feature type="compositionally biased region" description="Basic and acidic residues" evidence="1">
    <location>
        <begin position="346"/>
        <end position="357"/>
    </location>
</feature>
<dbReference type="PROSITE" id="PS50006">
    <property type="entry name" value="FHA_DOMAIN"/>
    <property type="match status" value="1"/>
</dbReference>
<evidence type="ECO:0000313" key="3">
    <source>
        <dbReference type="EMBL" id="KQK03646.1"/>
    </source>
</evidence>
<feature type="region of interest" description="Disordered" evidence="1">
    <location>
        <begin position="186"/>
        <end position="311"/>
    </location>
</feature>
<dbReference type="Pfam" id="PF00498">
    <property type="entry name" value="FHA"/>
    <property type="match status" value="1"/>
</dbReference>
<feature type="region of interest" description="Disordered" evidence="1">
    <location>
        <begin position="344"/>
        <end position="384"/>
    </location>
</feature>
<keyword evidence="5" id="KW-1185">Reference proteome</keyword>
<evidence type="ECO:0000313" key="5">
    <source>
        <dbReference type="Proteomes" id="UP000008810"/>
    </source>
</evidence>
<dbReference type="Gramene" id="KQK03646">
    <property type="protein sequence ID" value="KQK03646"/>
    <property type="gene ID" value="BRADI_2g09110v3"/>
</dbReference>
<dbReference type="GO" id="GO:0003729">
    <property type="term" value="F:mRNA binding"/>
    <property type="evidence" value="ECO:0000318"/>
    <property type="project" value="GO_Central"/>
</dbReference>
<dbReference type="SUPFAM" id="SSF49879">
    <property type="entry name" value="SMAD/FHA domain"/>
    <property type="match status" value="1"/>
</dbReference>
<dbReference type="InterPro" id="IPR008984">
    <property type="entry name" value="SMAD_FHA_dom_sf"/>
</dbReference>
<reference evidence="3 4" key="1">
    <citation type="journal article" date="2010" name="Nature">
        <title>Genome sequencing and analysis of the model grass Brachypodium distachyon.</title>
        <authorList>
            <consortium name="International Brachypodium Initiative"/>
        </authorList>
    </citation>
    <scope>NUCLEOTIDE SEQUENCE [LARGE SCALE GENOMIC DNA]</scope>
    <source>
        <strain evidence="3 4">Bd21</strain>
    </source>
</reference>
<feature type="domain" description="FHA" evidence="2">
    <location>
        <begin position="30"/>
        <end position="84"/>
    </location>
</feature>
<evidence type="ECO:0000256" key="1">
    <source>
        <dbReference type="SAM" id="MobiDB-lite"/>
    </source>
</evidence>
<protein>
    <recommendedName>
        <fullName evidence="2">FHA domain-containing protein</fullName>
    </recommendedName>
</protein>
<dbReference type="OrthoDB" id="687730at2759"/>
<organism evidence="3">
    <name type="scientific">Brachypodium distachyon</name>
    <name type="common">Purple false brome</name>
    <name type="synonym">Trachynia distachya</name>
    <dbReference type="NCBI Taxonomy" id="15368"/>
    <lineage>
        <taxon>Eukaryota</taxon>
        <taxon>Viridiplantae</taxon>
        <taxon>Streptophyta</taxon>
        <taxon>Embryophyta</taxon>
        <taxon>Tracheophyta</taxon>
        <taxon>Spermatophyta</taxon>
        <taxon>Magnoliopsida</taxon>
        <taxon>Liliopsida</taxon>
        <taxon>Poales</taxon>
        <taxon>Poaceae</taxon>
        <taxon>BOP clade</taxon>
        <taxon>Pooideae</taxon>
        <taxon>Stipodae</taxon>
        <taxon>Brachypodieae</taxon>
        <taxon>Brachypodium</taxon>
    </lineage>
</organism>